<feature type="region of interest" description="Disordered" evidence="1">
    <location>
        <begin position="786"/>
        <end position="967"/>
    </location>
</feature>
<feature type="region of interest" description="Disordered" evidence="1">
    <location>
        <begin position="31"/>
        <end position="175"/>
    </location>
</feature>
<accession>A0A8W7PXY8</accession>
<evidence type="ECO:0008006" key="3">
    <source>
        <dbReference type="Google" id="ProtNLM"/>
    </source>
</evidence>
<feature type="region of interest" description="Disordered" evidence="1">
    <location>
        <begin position="1235"/>
        <end position="1257"/>
    </location>
</feature>
<feature type="region of interest" description="Disordered" evidence="1">
    <location>
        <begin position="198"/>
        <end position="219"/>
    </location>
</feature>
<dbReference type="AlphaFoldDB" id="A0A8W7PXY8"/>
<organism evidence="2">
    <name type="scientific">Anopheles coluzzii</name>
    <name type="common">African malaria mosquito</name>
    <dbReference type="NCBI Taxonomy" id="1518534"/>
    <lineage>
        <taxon>Eukaryota</taxon>
        <taxon>Metazoa</taxon>
        <taxon>Ecdysozoa</taxon>
        <taxon>Arthropoda</taxon>
        <taxon>Hexapoda</taxon>
        <taxon>Insecta</taxon>
        <taxon>Pterygota</taxon>
        <taxon>Neoptera</taxon>
        <taxon>Endopterygota</taxon>
        <taxon>Diptera</taxon>
        <taxon>Nematocera</taxon>
        <taxon>Culicoidea</taxon>
        <taxon>Culicidae</taxon>
        <taxon>Anophelinae</taxon>
        <taxon>Anopheles</taxon>
    </lineage>
</organism>
<feature type="compositionally biased region" description="Basic and acidic residues" evidence="1">
    <location>
        <begin position="248"/>
        <end position="257"/>
    </location>
</feature>
<feature type="compositionally biased region" description="Polar residues" evidence="1">
    <location>
        <begin position="952"/>
        <end position="967"/>
    </location>
</feature>
<feature type="compositionally biased region" description="Basic and acidic residues" evidence="1">
    <location>
        <begin position="786"/>
        <end position="811"/>
    </location>
</feature>
<evidence type="ECO:0000256" key="1">
    <source>
        <dbReference type="SAM" id="MobiDB-lite"/>
    </source>
</evidence>
<feature type="region of interest" description="Disordered" evidence="1">
    <location>
        <begin position="1135"/>
        <end position="1159"/>
    </location>
</feature>
<protein>
    <recommendedName>
        <fullName evidence="3">Smoothelin domain-containing protein</fullName>
    </recommendedName>
</protein>
<proteinExistence type="predicted"/>
<feature type="region of interest" description="Disordered" evidence="1">
    <location>
        <begin position="1024"/>
        <end position="1065"/>
    </location>
</feature>
<feature type="compositionally biased region" description="Polar residues" evidence="1">
    <location>
        <begin position="379"/>
        <end position="396"/>
    </location>
</feature>
<feature type="region of interest" description="Disordered" evidence="1">
    <location>
        <begin position="248"/>
        <end position="344"/>
    </location>
</feature>
<dbReference type="EnsemblMetazoa" id="ACOM038715-RA">
    <property type="protein sequence ID" value="ACOM038715-PA.1"/>
    <property type="gene ID" value="ACOM038715"/>
</dbReference>
<feature type="compositionally biased region" description="Basic and acidic residues" evidence="1">
    <location>
        <begin position="818"/>
        <end position="851"/>
    </location>
</feature>
<sequence length="1257" mass="135928">LREQRKKIEQEIKSMESKTMGALADERDSVVAEVSAGSRSMSIAKEPSPTRKMSAQHGSPTRKPSGTAKDPSSSELTKERSPSRKAPSRDISPIAKETPAPAKQPSKEVSPARKSPAKDASPARSTATPKDGSPVRGAPQPEQPAGRKEVSPARKEHSTETTRSKATILVEQKQEGRNISVAEITILPVLEVSHEAVRTKTTASRTHEKVLTKQSSDTKFDRRATSVANSRVITNKSSSDFDIKRRVADLAAPDKRRAQPATTASPDKRRAAQPAQQKPNHITVAKIKIESPRKPTAGKPHPAEEPKPTGRQPHRAQAAEPETDPESSKDTGLSDNSEVEETVESVIEMSVTGTACCRHTDRKDSAPVYRTTGAARSGKSYTRSSSDNHLRATSASTHRHQPAVARDGSNVSAASATLKSAAGGRKVERPVKHVATKTINLATKPTAGSDSLDNVVIDIQLAKSSREPTPNKLVPIPVSPDTEDAGKPRYPDAVQEPDDEAAGGRPARNQRVSTIPIFEEATSEYVGCEITEVDEQQEASAAQQATRITNLDRVTEDDESLLSVTEKVNKFAQEARRLQADTNGESQRPPSMGRFAARPEYDDLDDHLKSDECLLSVSDKVTKFISTAEEVKKIRTSGPFVPGTDDGPVKVADGDECLLSVNEKVSRFARRMTRAVDARDDAEEDESDQQQRTAVPGGLGESVPGKFVPQRSPELVKNAMRTTARHLVEEHAPGDELAQSVGSIASRYRTATMAKPYEKAPAGGAPAASPITLRSTEAVKKAKELFEKGQTDGGRQRDILNRPSVWEERRTRAQPAAEPKRADVKLTDIGVTERKAQTEREEHVVGEESAPRKPSITKVEQQRPAEPAEAAKPTGSAGGRRDSSGSGVRPPAYIRDVVSTKKDLFEKRISSSKMQVEYTSQTSQEATETQATATLRKQSLKQAGEAVPSPSTPANRPSADQSKPSYMNHTMLDGLELAGRREAKVVRKGSVKELTERFIHRESSGSLTQDATRTYPKAGLILRSSAQQSQSSRASTPATDGCSVRSGSVDGYDQEEEEAHSMTTMTTRQVRSFLNDTSKVVDVRDVLQRMSNADNVTEQGDSAEDQEARALLNKFLGASVLMSGVESMVSSPGTMLGEASAPSASGGTKKNETTKVNRRNRARRMVDDHHYARAHPASRTRGEAGAVIGSLSRYPTQPAAVAPKQLEFSIVPSLIADRVQAPSVPWVSRPETIRTRATSRTPGVVGNQESERVKGCV</sequence>
<feature type="compositionally biased region" description="Basic and acidic residues" evidence="1">
    <location>
        <begin position="205"/>
        <end position="219"/>
    </location>
</feature>
<dbReference type="Proteomes" id="UP000075882">
    <property type="component" value="Unassembled WGS sequence"/>
</dbReference>
<feature type="compositionally biased region" description="Basic and acidic residues" evidence="1">
    <location>
        <begin position="898"/>
        <end position="909"/>
    </location>
</feature>
<reference evidence="2" key="1">
    <citation type="submission" date="2022-08" db="UniProtKB">
        <authorList>
            <consortium name="EnsemblMetazoa"/>
        </authorList>
    </citation>
    <scope>IDENTIFICATION</scope>
</reference>
<feature type="compositionally biased region" description="Low complexity" evidence="1">
    <location>
        <begin position="919"/>
        <end position="934"/>
    </location>
</feature>
<feature type="region of interest" description="Disordered" evidence="1">
    <location>
        <begin position="674"/>
        <end position="712"/>
    </location>
</feature>
<feature type="compositionally biased region" description="Basic and acidic residues" evidence="1">
    <location>
        <begin position="145"/>
        <end position="163"/>
    </location>
</feature>
<feature type="region of interest" description="Disordered" evidence="1">
    <location>
        <begin position="367"/>
        <end position="428"/>
    </location>
</feature>
<feature type="compositionally biased region" description="Polar residues" evidence="1">
    <location>
        <begin position="409"/>
        <end position="418"/>
    </location>
</feature>
<feature type="compositionally biased region" description="Low complexity" evidence="1">
    <location>
        <begin position="1024"/>
        <end position="1035"/>
    </location>
</feature>
<name>A0A8W7PXY8_ANOCL</name>
<feature type="compositionally biased region" description="Polar residues" evidence="1">
    <location>
        <begin position="51"/>
        <end position="75"/>
    </location>
</feature>
<feature type="region of interest" description="Disordered" evidence="1">
    <location>
        <begin position="577"/>
        <end position="600"/>
    </location>
</feature>
<feature type="compositionally biased region" description="Polar residues" evidence="1">
    <location>
        <begin position="580"/>
        <end position="589"/>
    </location>
</feature>
<dbReference type="VEuPathDB" id="VectorBase:ACON2_032160"/>
<feature type="region of interest" description="Disordered" evidence="1">
    <location>
        <begin position="467"/>
        <end position="508"/>
    </location>
</feature>
<evidence type="ECO:0000313" key="2">
    <source>
        <dbReference type="EnsemblMetazoa" id="ACOM038715-PA.1"/>
    </source>
</evidence>